<feature type="transmembrane region" description="Helical" evidence="9">
    <location>
        <begin position="230"/>
        <end position="249"/>
    </location>
</feature>
<evidence type="ECO:0000256" key="4">
    <source>
        <dbReference type="ARBA" id="ARBA00022723"/>
    </source>
</evidence>
<keyword evidence="7 9" id="KW-0472">Membrane</keyword>
<dbReference type="InterPro" id="IPR018303">
    <property type="entry name" value="ATPase_P-typ_P_site"/>
</dbReference>
<dbReference type="InterPro" id="IPR023298">
    <property type="entry name" value="ATPase_P-typ_TM_dom_sf"/>
</dbReference>
<evidence type="ECO:0000256" key="7">
    <source>
        <dbReference type="ARBA" id="ARBA00023136"/>
    </source>
</evidence>
<dbReference type="EMBL" id="SPKT01000016">
    <property type="protein sequence ID" value="TFH98498.1"/>
    <property type="molecule type" value="Genomic_DNA"/>
</dbReference>
<feature type="transmembrane region" description="Helical" evidence="9">
    <location>
        <begin position="269"/>
        <end position="287"/>
    </location>
</feature>
<dbReference type="Gene3D" id="3.40.50.1000">
    <property type="entry name" value="HAD superfamily/HAD-like"/>
    <property type="match status" value="2"/>
</dbReference>
<name>A0ABY2K2C4_9MICC</name>
<dbReference type="InterPro" id="IPR023214">
    <property type="entry name" value="HAD_sf"/>
</dbReference>
<dbReference type="CDD" id="cd02094">
    <property type="entry name" value="P-type_ATPase_Cu-like"/>
    <property type="match status" value="1"/>
</dbReference>
<dbReference type="PRINTS" id="PR00119">
    <property type="entry name" value="CATATPASE"/>
</dbReference>
<evidence type="ECO:0000256" key="2">
    <source>
        <dbReference type="ARBA" id="ARBA00006024"/>
    </source>
</evidence>
<keyword evidence="3 9" id="KW-0812">Transmembrane</keyword>
<gene>
    <name evidence="11" type="ORF">E4A49_08255</name>
</gene>
<dbReference type="SUPFAM" id="SSF81665">
    <property type="entry name" value="Calcium ATPase, transmembrane domain M"/>
    <property type="match status" value="1"/>
</dbReference>
<dbReference type="Gene3D" id="2.70.150.10">
    <property type="entry name" value="Calcium-transporting ATPase, cytoplasmic transduction domain A"/>
    <property type="match status" value="1"/>
</dbReference>
<comment type="caution">
    <text evidence="11">The sequence shown here is derived from an EMBL/GenBank/DDBJ whole genome shotgun (WGS) entry which is preliminary data.</text>
</comment>
<evidence type="ECO:0000256" key="3">
    <source>
        <dbReference type="ARBA" id="ARBA00022692"/>
    </source>
</evidence>
<evidence type="ECO:0000313" key="12">
    <source>
        <dbReference type="Proteomes" id="UP000297477"/>
    </source>
</evidence>
<comment type="subcellular location">
    <subcellularLocation>
        <location evidence="1">Cell membrane</location>
        <topology evidence="1">Multi-pass membrane protein</topology>
    </subcellularLocation>
</comment>
<proteinExistence type="inferred from homology"/>
<dbReference type="InterPro" id="IPR017969">
    <property type="entry name" value="Heavy-metal-associated_CS"/>
</dbReference>
<feature type="compositionally biased region" description="Low complexity" evidence="8">
    <location>
        <begin position="660"/>
        <end position="673"/>
    </location>
</feature>
<evidence type="ECO:0000256" key="8">
    <source>
        <dbReference type="SAM" id="MobiDB-lite"/>
    </source>
</evidence>
<keyword evidence="4" id="KW-0479">Metal-binding</keyword>
<feature type="region of interest" description="Disordered" evidence="8">
    <location>
        <begin position="122"/>
        <end position="160"/>
    </location>
</feature>
<dbReference type="PROSITE" id="PS00154">
    <property type="entry name" value="ATPASE_E1_E2"/>
    <property type="match status" value="1"/>
</dbReference>
<dbReference type="SFLD" id="SFLDG00002">
    <property type="entry name" value="C1.7:_P-type_atpase_like"/>
    <property type="match status" value="1"/>
</dbReference>
<feature type="transmembrane region" description="Helical" evidence="9">
    <location>
        <begin position="194"/>
        <end position="218"/>
    </location>
</feature>
<dbReference type="InterPro" id="IPR008250">
    <property type="entry name" value="ATPase_P-typ_transduc_dom_A_sf"/>
</dbReference>
<dbReference type="InterPro" id="IPR001757">
    <property type="entry name" value="P_typ_ATPase"/>
</dbReference>
<dbReference type="InterPro" id="IPR023299">
    <property type="entry name" value="ATPase_P-typ_cyto_dom_N"/>
</dbReference>
<dbReference type="Proteomes" id="UP000297477">
    <property type="component" value="Unassembled WGS sequence"/>
</dbReference>
<dbReference type="InterPro" id="IPR044492">
    <property type="entry name" value="P_typ_ATPase_HD_dom"/>
</dbReference>
<feature type="region of interest" description="Disordered" evidence="8">
    <location>
        <begin position="1"/>
        <end position="51"/>
    </location>
</feature>
<dbReference type="PANTHER" id="PTHR43520">
    <property type="entry name" value="ATP7, ISOFORM B"/>
    <property type="match status" value="1"/>
</dbReference>
<organism evidence="11 12">
    <name type="scientific">Micrococcus lylae</name>
    <dbReference type="NCBI Taxonomy" id="1273"/>
    <lineage>
        <taxon>Bacteria</taxon>
        <taxon>Bacillati</taxon>
        <taxon>Actinomycetota</taxon>
        <taxon>Actinomycetes</taxon>
        <taxon>Micrococcales</taxon>
        <taxon>Micrococcaceae</taxon>
        <taxon>Micrococcus</taxon>
    </lineage>
</organism>
<keyword evidence="5" id="KW-1278">Translocase</keyword>
<dbReference type="RefSeq" id="WP_082739822.1">
    <property type="nucleotide sequence ID" value="NZ_SPKT01000016.1"/>
</dbReference>
<evidence type="ECO:0000313" key="11">
    <source>
        <dbReference type="EMBL" id="TFH98498.1"/>
    </source>
</evidence>
<dbReference type="PROSITE" id="PS01047">
    <property type="entry name" value="HMA_1"/>
    <property type="match status" value="1"/>
</dbReference>
<keyword evidence="12" id="KW-1185">Reference proteome</keyword>
<dbReference type="InterPro" id="IPR036412">
    <property type="entry name" value="HAD-like_sf"/>
</dbReference>
<dbReference type="SFLD" id="SFLDS00003">
    <property type="entry name" value="Haloacid_Dehalogenase"/>
    <property type="match status" value="1"/>
</dbReference>
<keyword evidence="6 9" id="KW-1133">Transmembrane helix</keyword>
<sequence>MPTGPSPLPDDGRPASAEASATASPQASHGTAPAPHDPADAHAQETPAPTRTVTLDVTGMTCASCVRRVERKLGKVDGVSATVNLPLEQAAVTAPESVSDAELIAAVEAAGYGASVQEKAPAVVGKHGNRRPDDGTDPAAPDGGTPAGSPADPASGATDAHAPDTLLRRLVVAALLTVPTVVVSMVPAAQFTHWGWVALVLSAPVVFYAAWPFHAAAARTARHGSSTMDTLVSVGVLVSWGYSTIELLLHPQMTAHVGRTMAEMADHSLYFETAAVITTFLLLGRWLEARAKRRAGQALRTLLDLGAAQATLWDPATRTEQVVPAESLAPGDTMLIRPGEKVPTDAVVVEGTSAVDASLLTGESVPVEVGPGDELTGATVNVTGRLVARAVRTGADTTLAQMGRLVAEAQTGKAKVARLADRISAVFVPIVMAIAAVTLVVWLLVTGGDVASALRASVAVLVIACPCALGLATPVGLLAGTGRASQLGILIRGPEVLEDSRTVDTIVLDKTGTVTEGRMRLTQVVPLPDGRDDGDAHGAFVRENVESPDAFVRDNVESPSAFVRENVGSVPAAPLPDDGTRPRHDAHRALTPAQAALLTLAAAVEHGSEHPIAKAIVEGAAEHGLQLPAVEDFASSAGGGVSGRVVFDDQAQAESAPDVAGQQTAGQGTAAPASQQVAVGRGDLILQHVTRPFSPEAEARFSAAEESGSTAVWVAVDGELAGFVAVQDTVKESSAAAIADLKAMGLRPMLVTGDNAAVAQAVAAEVGIDPEDVVAGVRPEAKVEVVRSLQGEGAVVGMVGDGVNDAPALALADVGIAMGSGTDVAREAAAITVMGSDLRQVVQSLELSRKTLGVIRMNLFWAFAYNTLGIPVAALGLLNPMIAGGAMAASSVLVVLNSLRLTRYAR</sequence>
<feature type="transmembrane region" description="Helical" evidence="9">
    <location>
        <begin position="423"/>
        <end position="445"/>
    </location>
</feature>
<dbReference type="Pfam" id="PF00122">
    <property type="entry name" value="E1-E2_ATPase"/>
    <property type="match status" value="1"/>
</dbReference>
<dbReference type="InterPro" id="IPR006121">
    <property type="entry name" value="HMA_dom"/>
</dbReference>
<dbReference type="PROSITE" id="PS50846">
    <property type="entry name" value="HMA_2"/>
    <property type="match status" value="1"/>
</dbReference>
<feature type="transmembrane region" description="Helical" evidence="9">
    <location>
        <begin position="457"/>
        <end position="479"/>
    </location>
</feature>
<feature type="transmembrane region" description="Helical" evidence="9">
    <location>
        <begin position="170"/>
        <end position="188"/>
    </location>
</feature>
<feature type="compositionally biased region" description="Low complexity" evidence="8">
    <location>
        <begin position="15"/>
        <end position="34"/>
    </location>
</feature>
<comment type="similarity">
    <text evidence="2">Belongs to the cation transport ATPase (P-type) (TC 3.A.3) family. Type IB subfamily.</text>
</comment>
<dbReference type="NCBIfam" id="TIGR01494">
    <property type="entry name" value="ATPase_P-type"/>
    <property type="match status" value="2"/>
</dbReference>
<evidence type="ECO:0000256" key="5">
    <source>
        <dbReference type="ARBA" id="ARBA00022967"/>
    </source>
</evidence>
<dbReference type="PANTHER" id="PTHR43520:SF8">
    <property type="entry name" value="P-TYPE CU(+) TRANSPORTER"/>
    <property type="match status" value="1"/>
</dbReference>
<dbReference type="InterPro" id="IPR059000">
    <property type="entry name" value="ATPase_P-type_domA"/>
</dbReference>
<reference evidence="11 12" key="1">
    <citation type="submission" date="2019-03" db="EMBL/GenBank/DDBJ databases">
        <title>Reclassification of Micrococcus aloeverae and Micrococcus yunnanensis as later heterotypic synonyms of Micrococcus luteus.</title>
        <authorList>
            <person name="Huang C.-H."/>
        </authorList>
    </citation>
    <scope>NUCLEOTIDE SEQUENCE [LARGE SCALE GENOMIC DNA]</scope>
    <source>
        <strain evidence="11 12">BCRC 12151</strain>
    </source>
</reference>
<evidence type="ECO:0000256" key="1">
    <source>
        <dbReference type="ARBA" id="ARBA00004651"/>
    </source>
</evidence>
<evidence type="ECO:0000256" key="9">
    <source>
        <dbReference type="SAM" id="Phobius"/>
    </source>
</evidence>
<feature type="domain" description="HMA" evidence="10">
    <location>
        <begin position="51"/>
        <end position="115"/>
    </location>
</feature>
<dbReference type="SUPFAM" id="SSF81653">
    <property type="entry name" value="Calcium ATPase, transduction domain A"/>
    <property type="match status" value="1"/>
</dbReference>
<dbReference type="InterPro" id="IPR036163">
    <property type="entry name" value="HMA_dom_sf"/>
</dbReference>
<evidence type="ECO:0000256" key="6">
    <source>
        <dbReference type="ARBA" id="ARBA00022989"/>
    </source>
</evidence>
<dbReference type="Pfam" id="PF00702">
    <property type="entry name" value="Hydrolase"/>
    <property type="match status" value="1"/>
</dbReference>
<feature type="region of interest" description="Disordered" evidence="8">
    <location>
        <begin position="652"/>
        <end position="673"/>
    </location>
</feature>
<dbReference type="Gene3D" id="3.40.1110.10">
    <property type="entry name" value="Calcium-transporting ATPase, cytoplasmic domain N"/>
    <property type="match status" value="2"/>
</dbReference>
<dbReference type="CDD" id="cd00371">
    <property type="entry name" value="HMA"/>
    <property type="match status" value="1"/>
</dbReference>
<protein>
    <submittedName>
        <fullName evidence="11">Copper-translocating P-type ATPase</fullName>
    </submittedName>
</protein>
<dbReference type="Pfam" id="PF00403">
    <property type="entry name" value="HMA"/>
    <property type="match status" value="1"/>
</dbReference>
<dbReference type="Gene3D" id="3.30.70.100">
    <property type="match status" value="1"/>
</dbReference>
<dbReference type="SUPFAM" id="SSF55008">
    <property type="entry name" value="HMA, heavy metal-associated domain"/>
    <property type="match status" value="1"/>
</dbReference>
<feature type="transmembrane region" description="Helical" evidence="9">
    <location>
        <begin position="858"/>
        <end position="875"/>
    </location>
</feature>
<evidence type="ECO:0000259" key="10">
    <source>
        <dbReference type="PROSITE" id="PS50846"/>
    </source>
</evidence>
<accession>A0ABY2K2C4</accession>
<feature type="transmembrane region" description="Helical" evidence="9">
    <location>
        <begin position="881"/>
        <end position="899"/>
    </location>
</feature>
<feature type="compositionally biased region" description="Low complexity" evidence="8">
    <location>
        <begin position="137"/>
        <end position="158"/>
    </location>
</feature>
<dbReference type="SUPFAM" id="SSF56784">
    <property type="entry name" value="HAD-like"/>
    <property type="match status" value="1"/>
</dbReference>
<dbReference type="SFLD" id="SFLDF00027">
    <property type="entry name" value="p-type_atpase"/>
    <property type="match status" value="1"/>
</dbReference>